<proteinExistence type="predicted"/>
<reference evidence="1 2" key="3">
    <citation type="journal article" date="2022" name="Microbiol. Spectr.">
        <title>Folding features and dynamics of 3D genome architecture in plant fungal pathogens.</title>
        <authorList>
            <person name="Xia C."/>
        </authorList>
    </citation>
    <scope>NUCLEOTIDE SEQUENCE [LARGE SCALE GENOMIC DNA]</scope>
    <source>
        <strain evidence="1 2">93-210</strain>
    </source>
</reference>
<evidence type="ECO:0000313" key="1">
    <source>
        <dbReference type="EMBL" id="KAI7959302.1"/>
    </source>
</evidence>
<keyword evidence="2" id="KW-1185">Reference proteome</keyword>
<gene>
    <name evidence="1" type="ORF">MJO28_003093</name>
</gene>
<sequence>MKVDALAFMTLSPPYNCFGHYQQQPTSFQTQYYQAGHSIAPPSSPICSASNIFPNMKPAITVVPSQNQHLQTGLDTFELISIIASIESQAYIKAISLAERNSSHRYHLQTQPRATSSAINSLIE</sequence>
<comment type="caution">
    <text evidence="1">The sequence shown here is derived from an EMBL/GenBank/DDBJ whole genome shotgun (WGS) entry which is preliminary data.</text>
</comment>
<dbReference type="Proteomes" id="UP001060170">
    <property type="component" value="Chromosome 3"/>
</dbReference>
<reference evidence="2" key="1">
    <citation type="journal article" date="2018" name="BMC Genomics">
        <title>Genomic insights into host adaptation between the wheat stripe rust pathogen (Puccinia striiformis f. sp. tritici) and the barley stripe rust pathogen (Puccinia striiformis f. sp. hordei).</title>
        <authorList>
            <person name="Xia C."/>
            <person name="Wang M."/>
            <person name="Yin C."/>
            <person name="Cornejo O.E."/>
            <person name="Hulbert S.H."/>
            <person name="Chen X."/>
        </authorList>
    </citation>
    <scope>NUCLEOTIDE SEQUENCE [LARGE SCALE GENOMIC DNA]</scope>
    <source>
        <strain evidence="2">93-210</strain>
    </source>
</reference>
<reference evidence="2" key="2">
    <citation type="journal article" date="2018" name="Mol. Plant Microbe Interact.">
        <title>Genome sequence resources for the wheat stripe rust pathogen (Puccinia striiformis f. sp. tritici) and the barley stripe rust pathogen (Puccinia striiformis f. sp. hordei).</title>
        <authorList>
            <person name="Xia C."/>
            <person name="Wang M."/>
            <person name="Yin C."/>
            <person name="Cornejo O.E."/>
            <person name="Hulbert S.H."/>
            <person name="Chen X."/>
        </authorList>
    </citation>
    <scope>NUCLEOTIDE SEQUENCE [LARGE SCALE GENOMIC DNA]</scope>
    <source>
        <strain evidence="2">93-210</strain>
    </source>
</reference>
<accession>A0ACC0ETY3</accession>
<evidence type="ECO:0000313" key="2">
    <source>
        <dbReference type="Proteomes" id="UP001060170"/>
    </source>
</evidence>
<organism evidence="1 2">
    <name type="scientific">Puccinia striiformis f. sp. tritici</name>
    <dbReference type="NCBI Taxonomy" id="168172"/>
    <lineage>
        <taxon>Eukaryota</taxon>
        <taxon>Fungi</taxon>
        <taxon>Dikarya</taxon>
        <taxon>Basidiomycota</taxon>
        <taxon>Pucciniomycotina</taxon>
        <taxon>Pucciniomycetes</taxon>
        <taxon>Pucciniales</taxon>
        <taxon>Pucciniaceae</taxon>
        <taxon>Puccinia</taxon>
    </lineage>
</organism>
<protein>
    <submittedName>
        <fullName evidence="1">Uncharacterized protein</fullName>
    </submittedName>
</protein>
<dbReference type="EMBL" id="CM045867">
    <property type="protein sequence ID" value="KAI7959302.1"/>
    <property type="molecule type" value="Genomic_DNA"/>
</dbReference>
<name>A0ACC0ETY3_9BASI</name>